<evidence type="ECO:0000256" key="6">
    <source>
        <dbReference type="SAM" id="MobiDB-lite"/>
    </source>
</evidence>
<organism evidence="9 10">
    <name type="scientific">Ruminococcus difficilis</name>
    <dbReference type="NCBI Taxonomy" id="2763069"/>
    <lineage>
        <taxon>Bacteria</taxon>
        <taxon>Bacillati</taxon>
        <taxon>Bacillota</taxon>
        <taxon>Clostridia</taxon>
        <taxon>Eubacteriales</taxon>
        <taxon>Oscillospiraceae</taxon>
        <taxon>Ruminococcus</taxon>
    </lineage>
</organism>
<dbReference type="AlphaFoldDB" id="A0A934WQR8"/>
<dbReference type="InterPro" id="IPR036286">
    <property type="entry name" value="LexA/Signal_pep-like_sf"/>
</dbReference>
<evidence type="ECO:0000256" key="7">
    <source>
        <dbReference type="SAM" id="Phobius"/>
    </source>
</evidence>
<feature type="transmembrane region" description="Helical" evidence="7">
    <location>
        <begin position="158"/>
        <end position="177"/>
    </location>
</feature>
<dbReference type="GO" id="GO:0006465">
    <property type="term" value="P:signal peptide processing"/>
    <property type="evidence" value="ECO:0007669"/>
    <property type="project" value="UniProtKB-UniRule"/>
</dbReference>
<evidence type="ECO:0000259" key="8">
    <source>
        <dbReference type="Pfam" id="PF10502"/>
    </source>
</evidence>
<dbReference type="RefSeq" id="WP_201427476.1">
    <property type="nucleotide sequence ID" value="NZ_JAEQMG010000068.1"/>
</dbReference>
<proteinExistence type="predicted"/>
<sequence length="243" mass="27085">MNKTLKKIINVIVDILVILVLIISILVVVLAITSKSSGVPNLFGYAPLSVQSNSMEDTFSEGDLIISKISTDSADRFKEGDIVTFYQKIGGEDRLNTHRIVEVVKDNGIEYYKTQGDNPNTNPEPDEKLKKPQDILAVYTGTKFPGVGNFFSFIRTQLGFFLVILLPMILFFVYEAIRVIMNIIAYNKEKAAEEAAAAVANSELTEEQKQRAIEEYLAQQKLKQESEPTVQTPAEGDQSDTEL</sequence>
<name>A0A934WQR8_9FIRM</name>
<comment type="subcellular location">
    <subcellularLocation>
        <location evidence="1">Membrane</location>
    </subcellularLocation>
</comment>
<dbReference type="EMBL" id="JAEQMG010000068">
    <property type="protein sequence ID" value="MBK6088583.1"/>
    <property type="molecule type" value="Genomic_DNA"/>
</dbReference>
<feature type="transmembrane region" description="Helical" evidence="7">
    <location>
        <begin position="12"/>
        <end position="32"/>
    </location>
</feature>
<keyword evidence="10" id="KW-1185">Reference proteome</keyword>
<gene>
    <name evidence="9" type="ORF">JKK62_07945</name>
</gene>
<evidence type="ECO:0000313" key="9">
    <source>
        <dbReference type="EMBL" id="MBK6088583.1"/>
    </source>
</evidence>
<dbReference type="SUPFAM" id="SSF51306">
    <property type="entry name" value="LexA/Signal peptidase"/>
    <property type="match status" value="1"/>
</dbReference>
<evidence type="ECO:0000256" key="2">
    <source>
        <dbReference type="ARBA" id="ARBA00022692"/>
    </source>
</evidence>
<feature type="domain" description="Peptidase S26" evidence="8">
    <location>
        <begin position="26"/>
        <end position="89"/>
    </location>
</feature>
<dbReference type="GO" id="GO:0004252">
    <property type="term" value="F:serine-type endopeptidase activity"/>
    <property type="evidence" value="ECO:0007669"/>
    <property type="project" value="UniProtKB-UniRule"/>
</dbReference>
<dbReference type="InterPro" id="IPR001733">
    <property type="entry name" value="Peptidase_S26B"/>
</dbReference>
<reference evidence="9" key="1">
    <citation type="submission" date="2021-01" db="EMBL/GenBank/DDBJ databases">
        <title>Genome public.</title>
        <authorList>
            <person name="Liu C."/>
            <person name="Sun Q."/>
        </authorList>
    </citation>
    <scope>NUCLEOTIDE SEQUENCE</scope>
    <source>
        <strain evidence="9">M6</strain>
    </source>
</reference>
<dbReference type="GO" id="GO:0009003">
    <property type="term" value="F:signal peptidase activity"/>
    <property type="evidence" value="ECO:0007669"/>
    <property type="project" value="UniProtKB-EC"/>
</dbReference>
<dbReference type="GO" id="GO:0016020">
    <property type="term" value="C:membrane"/>
    <property type="evidence" value="ECO:0007669"/>
    <property type="project" value="UniProtKB-SubCell"/>
</dbReference>
<dbReference type="InterPro" id="IPR019533">
    <property type="entry name" value="Peptidase_S26"/>
</dbReference>
<protein>
    <recommendedName>
        <fullName evidence="5">Signal peptidase I</fullName>
        <ecNumber evidence="5">3.4.21.89</ecNumber>
    </recommendedName>
</protein>
<dbReference type="NCBIfam" id="TIGR02228">
    <property type="entry name" value="sigpep_I_arch"/>
    <property type="match status" value="1"/>
</dbReference>
<evidence type="ECO:0000256" key="3">
    <source>
        <dbReference type="ARBA" id="ARBA00022989"/>
    </source>
</evidence>
<evidence type="ECO:0000313" key="10">
    <source>
        <dbReference type="Proteomes" id="UP000633365"/>
    </source>
</evidence>
<keyword evidence="4 7" id="KW-0472">Membrane</keyword>
<evidence type="ECO:0000256" key="1">
    <source>
        <dbReference type="ARBA" id="ARBA00004370"/>
    </source>
</evidence>
<dbReference type="Pfam" id="PF10502">
    <property type="entry name" value="Peptidase_S26"/>
    <property type="match status" value="1"/>
</dbReference>
<accession>A0A934WQR8</accession>
<comment type="caution">
    <text evidence="9">The sequence shown here is derived from an EMBL/GenBank/DDBJ whole genome shotgun (WGS) entry which is preliminary data.</text>
</comment>
<keyword evidence="2 7" id="KW-0812">Transmembrane</keyword>
<dbReference type="Proteomes" id="UP000633365">
    <property type="component" value="Unassembled WGS sequence"/>
</dbReference>
<keyword evidence="3 7" id="KW-1133">Transmembrane helix</keyword>
<evidence type="ECO:0000256" key="5">
    <source>
        <dbReference type="NCBIfam" id="TIGR02228"/>
    </source>
</evidence>
<dbReference type="EC" id="3.4.21.89" evidence="5"/>
<evidence type="ECO:0000256" key="4">
    <source>
        <dbReference type="ARBA" id="ARBA00023136"/>
    </source>
</evidence>
<dbReference type="CDD" id="cd06530">
    <property type="entry name" value="S26_SPase_I"/>
    <property type="match status" value="1"/>
</dbReference>
<feature type="region of interest" description="Disordered" evidence="6">
    <location>
        <begin position="220"/>
        <end position="243"/>
    </location>
</feature>
<keyword evidence="9" id="KW-0378">Hydrolase</keyword>